<feature type="transmembrane region" description="Helical" evidence="7">
    <location>
        <begin position="269"/>
        <end position="294"/>
    </location>
</feature>
<dbReference type="InterPro" id="IPR020846">
    <property type="entry name" value="MFS_dom"/>
</dbReference>
<dbReference type="PANTHER" id="PTHR43124:SF3">
    <property type="entry name" value="CHLORAMPHENICOL EFFLUX PUMP RV0191"/>
    <property type="match status" value="1"/>
</dbReference>
<comment type="subcellular location">
    <subcellularLocation>
        <location evidence="1">Cell membrane</location>
        <topology evidence="1">Multi-pass membrane protein</topology>
    </subcellularLocation>
</comment>
<feature type="transmembrane region" description="Helical" evidence="7">
    <location>
        <begin position="306"/>
        <end position="323"/>
    </location>
</feature>
<protein>
    <submittedName>
        <fullName evidence="9">MFS transporter</fullName>
    </submittedName>
</protein>
<dbReference type="RefSeq" id="WP_272780652.1">
    <property type="nucleotide sequence ID" value="NZ_JAQQLI010000094.1"/>
</dbReference>
<dbReference type="InterPro" id="IPR011701">
    <property type="entry name" value="MFS"/>
</dbReference>
<gene>
    <name evidence="9" type="ORF">PQJ73_29490</name>
</gene>
<evidence type="ECO:0000259" key="8">
    <source>
        <dbReference type="PROSITE" id="PS50850"/>
    </source>
</evidence>
<evidence type="ECO:0000256" key="3">
    <source>
        <dbReference type="ARBA" id="ARBA00022692"/>
    </source>
</evidence>
<feature type="transmembrane region" description="Helical" evidence="7">
    <location>
        <begin position="238"/>
        <end position="263"/>
    </location>
</feature>
<organism evidence="9 10">
    <name type="scientific">Rhodoplanes tepidamans</name>
    <name type="common">Rhodoplanes cryptolactis</name>
    <dbReference type="NCBI Taxonomy" id="200616"/>
    <lineage>
        <taxon>Bacteria</taxon>
        <taxon>Pseudomonadati</taxon>
        <taxon>Pseudomonadota</taxon>
        <taxon>Alphaproteobacteria</taxon>
        <taxon>Hyphomicrobiales</taxon>
        <taxon>Nitrobacteraceae</taxon>
        <taxon>Rhodoplanes</taxon>
    </lineage>
</organism>
<evidence type="ECO:0000256" key="2">
    <source>
        <dbReference type="ARBA" id="ARBA00022475"/>
    </source>
</evidence>
<feature type="transmembrane region" description="Helical" evidence="7">
    <location>
        <begin position="329"/>
        <end position="348"/>
    </location>
</feature>
<feature type="transmembrane region" description="Helical" evidence="7">
    <location>
        <begin position="186"/>
        <end position="207"/>
    </location>
</feature>
<dbReference type="EMBL" id="JAQQLI010000094">
    <property type="protein sequence ID" value="MDC7789832.1"/>
    <property type="molecule type" value="Genomic_DNA"/>
</dbReference>
<evidence type="ECO:0000313" key="9">
    <source>
        <dbReference type="EMBL" id="MDC7789832.1"/>
    </source>
</evidence>
<comment type="caution">
    <text evidence="9">The sequence shown here is derived from an EMBL/GenBank/DDBJ whole genome shotgun (WGS) entry which is preliminary data.</text>
</comment>
<evidence type="ECO:0000256" key="1">
    <source>
        <dbReference type="ARBA" id="ARBA00004651"/>
    </source>
</evidence>
<dbReference type="PANTHER" id="PTHR43124">
    <property type="entry name" value="PURINE EFFLUX PUMP PBUE"/>
    <property type="match status" value="1"/>
</dbReference>
<sequence length="423" mass="43463">MSAPRDAGSSGEVPASAPTPPAAGDDPPGTGRVLAVVALSLFSTSLFMRAIDPVIPQIAAGFQMDVRTVALLSTAYALPYALAQPVLGSLGDTVGKVRILKICLALSIMAGFLGAVAPDFSVLFGSRVLVGMVSGGIFPIALAIGGDLVPVHKRQIAFSRLLAAAMLGNVLGSPLAGVIADTVGWRGVFALVASFAVVALVAVQIGFRGLVTDVRTRFSLATVAAGYRTVFRNPLAKICFSAVFLEGAFLHGLFPFVAALLAARGEERAAIAGVVIAGFAIGGFLYSGLISWLLRWFGEGGLMRGGGALMGLGVAAVTLGHAWPFEFMIFVVIGLGFYSLHGVIQIYVTELAPTARGTAVALHGCSFFLGQAVGPVLYRGGFDHLGVAATSATAGVVLLATGLVCAAWLRRPARPEPRTGRTG</sequence>
<feature type="domain" description="Major facilitator superfamily (MFS) profile" evidence="8">
    <location>
        <begin position="33"/>
        <end position="414"/>
    </location>
</feature>
<reference evidence="9" key="1">
    <citation type="journal article" date="2023" name="Microbiol Resour">
        <title>Genome Sequences of Rhodoplanes serenus and Two Thermotolerant Strains, Rhodoplanes tepidamans and 'Rhodoplanes cryptolactis,' Further Refine the Genus.</title>
        <authorList>
            <person name="Rayyan A.A."/>
            <person name="Kyndt J.A."/>
        </authorList>
    </citation>
    <scope>NUCLEOTIDE SEQUENCE</scope>
    <source>
        <strain evidence="9">DSM 9987</strain>
    </source>
</reference>
<proteinExistence type="predicted"/>
<evidence type="ECO:0000313" key="10">
    <source>
        <dbReference type="Proteomes" id="UP001165652"/>
    </source>
</evidence>
<dbReference type="PROSITE" id="PS50850">
    <property type="entry name" value="MFS"/>
    <property type="match status" value="1"/>
</dbReference>
<feature type="transmembrane region" description="Helical" evidence="7">
    <location>
        <begin position="161"/>
        <end position="180"/>
    </location>
</feature>
<name>A0ABT5JJV5_RHOTP</name>
<keyword evidence="3 7" id="KW-0812">Transmembrane</keyword>
<evidence type="ECO:0000256" key="7">
    <source>
        <dbReference type="SAM" id="Phobius"/>
    </source>
</evidence>
<evidence type="ECO:0000256" key="4">
    <source>
        <dbReference type="ARBA" id="ARBA00022989"/>
    </source>
</evidence>
<dbReference type="InterPro" id="IPR036259">
    <property type="entry name" value="MFS_trans_sf"/>
</dbReference>
<dbReference type="CDD" id="cd17324">
    <property type="entry name" value="MFS_NepI_like"/>
    <property type="match status" value="1"/>
</dbReference>
<feature type="transmembrane region" description="Helical" evidence="7">
    <location>
        <begin position="384"/>
        <end position="409"/>
    </location>
</feature>
<evidence type="ECO:0000256" key="5">
    <source>
        <dbReference type="ARBA" id="ARBA00023136"/>
    </source>
</evidence>
<dbReference type="InterPro" id="IPR050189">
    <property type="entry name" value="MFS_Efflux_Transporters"/>
</dbReference>
<dbReference type="SUPFAM" id="SSF103473">
    <property type="entry name" value="MFS general substrate transporter"/>
    <property type="match status" value="1"/>
</dbReference>
<reference evidence="9" key="2">
    <citation type="submission" date="2023-02" db="EMBL/GenBank/DDBJ databases">
        <authorList>
            <person name="Rayyan A."/>
            <person name="Meyer T."/>
            <person name="Kyndt J.A."/>
        </authorList>
    </citation>
    <scope>NUCLEOTIDE SEQUENCE</scope>
    <source>
        <strain evidence="9">DSM 9987</strain>
    </source>
</reference>
<keyword evidence="5 7" id="KW-0472">Membrane</keyword>
<dbReference type="Proteomes" id="UP001165652">
    <property type="component" value="Unassembled WGS sequence"/>
</dbReference>
<evidence type="ECO:0000256" key="6">
    <source>
        <dbReference type="SAM" id="MobiDB-lite"/>
    </source>
</evidence>
<feature type="transmembrane region" description="Helical" evidence="7">
    <location>
        <begin position="129"/>
        <end position="149"/>
    </location>
</feature>
<keyword evidence="2" id="KW-1003">Cell membrane</keyword>
<dbReference type="Gene3D" id="1.20.1250.20">
    <property type="entry name" value="MFS general substrate transporter like domains"/>
    <property type="match status" value="1"/>
</dbReference>
<accession>A0ABT5JJV5</accession>
<feature type="transmembrane region" description="Helical" evidence="7">
    <location>
        <begin position="99"/>
        <end position="117"/>
    </location>
</feature>
<feature type="transmembrane region" description="Helical" evidence="7">
    <location>
        <begin position="360"/>
        <end position="378"/>
    </location>
</feature>
<feature type="region of interest" description="Disordered" evidence="6">
    <location>
        <begin position="1"/>
        <end position="27"/>
    </location>
</feature>
<keyword evidence="4 7" id="KW-1133">Transmembrane helix</keyword>
<dbReference type="Pfam" id="PF07690">
    <property type="entry name" value="MFS_1"/>
    <property type="match status" value="1"/>
</dbReference>
<keyword evidence="10" id="KW-1185">Reference proteome</keyword>